<proteinExistence type="predicted"/>
<dbReference type="PANTHER" id="PTHR43135:SF3">
    <property type="entry name" value="ALPHA-D-RIBOSE 1-METHYLPHOSPHONATE 5-TRIPHOSPHATE DIPHOSPHATASE"/>
    <property type="match status" value="1"/>
</dbReference>
<sequence length="480" mass="52049">MAFAFQRLHFFLTACCLPTAAVTGWAQQFTPQVETYIKVQGLGPIALTDAKVIDGTGRPAQLHQTVVLEQGRIVQVGPTKKVKVPAGAQVVNCTGKTLIPGLVMLHEHLYYTMPVGGYFNIAQMPYSFPRLYLAGGATTIRTAGSIEPQTDLAVRRMIGEGKLIGPDMEITAPYIEEPALDIPALNTIKGPEEAAAATIFWANKGCRSFKMYMHATRADLTAVLREAHARQLKVTGHLCAITYREAAELGIDNLEHGFMASSDFAANKAPDVADYPAARKGLLELPVGSPAMKSLIGLLIAKRVALTSTLPVFEPYTNREVVLGGGLEALIPQLQERETATWQQNQLKDTASTRLFKKEMAWEKQFYDAGGLLVSGTDPTGAGRTVAGYANRRQLELLVEAGFTAVEAIKISTLNGAKYLGRDKEIGSIEVGKQADLVLIDGDPEQNINQVRKMEVVFKKGVGFDSVKLFESMKGKVGLN</sequence>
<organism evidence="2 3">
    <name type="scientific">Hymenobacter tibetensis</name>
    <dbReference type="NCBI Taxonomy" id="497967"/>
    <lineage>
        <taxon>Bacteria</taxon>
        <taxon>Pseudomonadati</taxon>
        <taxon>Bacteroidota</taxon>
        <taxon>Cytophagia</taxon>
        <taxon>Cytophagales</taxon>
        <taxon>Hymenobacteraceae</taxon>
        <taxon>Hymenobacter</taxon>
    </lineage>
</organism>
<evidence type="ECO:0000313" key="3">
    <source>
        <dbReference type="Proteomes" id="UP000831113"/>
    </source>
</evidence>
<dbReference type="PANTHER" id="PTHR43135">
    <property type="entry name" value="ALPHA-D-RIBOSE 1-METHYLPHOSPHONATE 5-TRIPHOSPHATE DIPHOSPHATASE"/>
    <property type="match status" value="1"/>
</dbReference>
<dbReference type="Gene3D" id="1.20.58.520">
    <property type="entry name" value="Amidohydrolase"/>
    <property type="match status" value="1"/>
</dbReference>
<gene>
    <name evidence="2" type="ORF">MTX78_13765</name>
</gene>
<reference evidence="2 3" key="1">
    <citation type="submission" date="2022-03" db="EMBL/GenBank/DDBJ databases">
        <title>Hymenobactersp. isolated from the air.</title>
        <authorList>
            <person name="Won M."/>
            <person name="Kwon S.-W."/>
        </authorList>
    </citation>
    <scope>NUCLEOTIDE SEQUENCE [LARGE SCALE GENOMIC DNA]</scope>
    <source>
        <strain evidence="2 3">KACC 21982</strain>
    </source>
</reference>
<evidence type="ECO:0000313" key="2">
    <source>
        <dbReference type="EMBL" id="UOG73190.1"/>
    </source>
</evidence>
<dbReference type="Gene3D" id="3.30.110.90">
    <property type="entry name" value="Amidohydrolase"/>
    <property type="match status" value="1"/>
</dbReference>
<dbReference type="RefSeq" id="WP_243795191.1">
    <property type="nucleotide sequence ID" value="NZ_CP094669.1"/>
</dbReference>
<name>A0ABY4CSF3_9BACT</name>
<protein>
    <submittedName>
        <fullName evidence="2">Amidohydrolase family protein</fullName>
    </submittedName>
</protein>
<feature type="domain" description="Amidohydrolase-related" evidence="1">
    <location>
        <begin position="373"/>
        <end position="461"/>
    </location>
</feature>
<dbReference type="EMBL" id="CP094669">
    <property type="protein sequence ID" value="UOG73190.1"/>
    <property type="molecule type" value="Genomic_DNA"/>
</dbReference>
<dbReference type="InterPro" id="IPR032466">
    <property type="entry name" value="Metal_Hydrolase"/>
</dbReference>
<dbReference type="SUPFAM" id="SSF51556">
    <property type="entry name" value="Metallo-dependent hydrolases"/>
    <property type="match status" value="1"/>
</dbReference>
<dbReference type="InterPro" id="IPR006680">
    <property type="entry name" value="Amidohydro-rel"/>
</dbReference>
<keyword evidence="3" id="KW-1185">Reference proteome</keyword>
<dbReference type="SUPFAM" id="SSF51338">
    <property type="entry name" value="Composite domain of metallo-dependent hydrolases"/>
    <property type="match status" value="1"/>
</dbReference>
<evidence type="ECO:0000259" key="1">
    <source>
        <dbReference type="Pfam" id="PF01979"/>
    </source>
</evidence>
<dbReference type="InterPro" id="IPR011059">
    <property type="entry name" value="Metal-dep_hydrolase_composite"/>
</dbReference>
<dbReference type="Pfam" id="PF01979">
    <property type="entry name" value="Amidohydro_1"/>
    <property type="match status" value="1"/>
</dbReference>
<dbReference type="Gene3D" id="2.30.40.10">
    <property type="entry name" value="Urease, subunit C, domain 1"/>
    <property type="match status" value="1"/>
</dbReference>
<dbReference type="InterPro" id="IPR051781">
    <property type="entry name" value="Metallo-dep_Hydrolase"/>
</dbReference>
<dbReference type="Gene3D" id="3.40.50.10910">
    <property type="entry name" value="Amidohydrolase"/>
    <property type="match status" value="1"/>
</dbReference>
<accession>A0ABY4CSF3</accession>
<dbReference type="Proteomes" id="UP000831113">
    <property type="component" value="Chromosome"/>
</dbReference>